<name>A0A4R5DG63_9ACTN</name>
<dbReference type="PANTHER" id="PTHR42686">
    <property type="entry name" value="GH17980P-RELATED"/>
    <property type="match status" value="1"/>
</dbReference>
<organism evidence="2 3">
    <name type="scientific">Jiangella asiatica</name>
    <dbReference type="NCBI Taxonomy" id="2530372"/>
    <lineage>
        <taxon>Bacteria</taxon>
        <taxon>Bacillati</taxon>
        <taxon>Actinomycetota</taxon>
        <taxon>Actinomycetes</taxon>
        <taxon>Jiangellales</taxon>
        <taxon>Jiangellaceae</taxon>
        <taxon>Jiangella</taxon>
    </lineage>
</organism>
<dbReference type="EMBL" id="SMKZ01000017">
    <property type="protein sequence ID" value="TDE09675.1"/>
    <property type="molecule type" value="Genomic_DNA"/>
</dbReference>
<protein>
    <submittedName>
        <fullName evidence="2">Aldo/keto reductase</fullName>
    </submittedName>
</protein>
<dbReference type="CDD" id="cd19090">
    <property type="entry name" value="AKR_AKR15A-like"/>
    <property type="match status" value="1"/>
</dbReference>
<dbReference type="InterPro" id="IPR023210">
    <property type="entry name" value="NADP_OxRdtase_dom"/>
</dbReference>
<dbReference type="AlphaFoldDB" id="A0A4R5DG63"/>
<dbReference type="PANTHER" id="PTHR42686:SF1">
    <property type="entry name" value="GH17980P-RELATED"/>
    <property type="match status" value="1"/>
</dbReference>
<dbReference type="GO" id="GO:0016491">
    <property type="term" value="F:oxidoreductase activity"/>
    <property type="evidence" value="ECO:0007669"/>
    <property type="project" value="InterPro"/>
</dbReference>
<dbReference type="InterPro" id="IPR036812">
    <property type="entry name" value="NAD(P)_OxRdtase_dom_sf"/>
</dbReference>
<dbReference type="InterPro" id="IPR020471">
    <property type="entry name" value="AKR"/>
</dbReference>
<sequence>MSTTEHRHLGSTGLSVPPVCVGTSALGSFPAQYGYDVDERTAIDTILAALDSEFTFIDTSNEYGGGDSERRIGRAIAERGGLPSGALVATKVDPLPRTTDFSGARVRRSVDESIERLGLDTLPLVYLHDPEKISFDEATGPGGAVEAMLDLRAQGVIEHLGVAGGPIELELAYLRTGFFDVVLSHNRWTLVDSSADELIDECAARGVGFVNAAPFGGGMLARGPAAVPTYCYAPAAPDVLGRVEAIESLCRDHDVPLAAAALQFSTRDARVASTIVGMSRPDRPEQTRQLLGVSVPDELWAALDPLIKPGRAGIQTGSSSREV</sequence>
<evidence type="ECO:0000313" key="3">
    <source>
        <dbReference type="Proteomes" id="UP000294739"/>
    </source>
</evidence>
<reference evidence="2 3" key="1">
    <citation type="submission" date="2019-03" db="EMBL/GenBank/DDBJ databases">
        <title>Draft genome sequences of novel Actinobacteria.</title>
        <authorList>
            <person name="Sahin N."/>
            <person name="Ay H."/>
            <person name="Saygin H."/>
        </authorList>
    </citation>
    <scope>NUCLEOTIDE SEQUENCE [LARGE SCALE GENOMIC DNA]</scope>
    <source>
        <strain evidence="2 3">5K138</strain>
    </source>
</reference>
<accession>A0A4R5DG63</accession>
<feature type="domain" description="NADP-dependent oxidoreductase" evidence="1">
    <location>
        <begin position="19"/>
        <end position="306"/>
    </location>
</feature>
<proteinExistence type="predicted"/>
<dbReference type="SUPFAM" id="SSF51430">
    <property type="entry name" value="NAD(P)-linked oxidoreductase"/>
    <property type="match status" value="1"/>
</dbReference>
<evidence type="ECO:0000313" key="2">
    <source>
        <dbReference type="EMBL" id="TDE09675.1"/>
    </source>
</evidence>
<evidence type="ECO:0000259" key="1">
    <source>
        <dbReference type="Pfam" id="PF00248"/>
    </source>
</evidence>
<dbReference type="Gene3D" id="3.20.20.100">
    <property type="entry name" value="NADP-dependent oxidoreductase domain"/>
    <property type="match status" value="1"/>
</dbReference>
<dbReference type="GO" id="GO:0005829">
    <property type="term" value="C:cytosol"/>
    <property type="evidence" value="ECO:0007669"/>
    <property type="project" value="TreeGrafter"/>
</dbReference>
<gene>
    <name evidence="2" type="ORF">E1269_13675</name>
</gene>
<keyword evidence="3" id="KW-1185">Reference proteome</keyword>
<dbReference type="InParanoid" id="A0A4R5DG63"/>
<comment type="caution">
    <text evidence="2">The sequence shown here is derived from an EMBL/GenBank/DDBJ whole genome shotgun (WGS) entry which is preliminary data.</text>
</comment>
<dbReference type="Proteomes" id="UP000294739">
    <property type="component" value="Unassembled WGS sequence"/>
</dbReference>
<dbReference type="RefSeq" id="WP_131895349.1">
    <property type="nucleotide sequence ID" value="NZ_SMKZ01000017.1"/>
</dbReference>
<dbReference type="Pfam" id="PF00248">
    <property type="entry name" value="Aldo_ket_red"/>
    <property type="match status" value="1"/>
</dbReference>
<dbReference type="OrthoDB" id="9768851at2"/>